<feature type="transmembrane region" description="Helical" evidence="2">
    <location>
        <begin position="106"/>
        <end position="126"/>
    </location>
</feature>
<evidence type="ECO:0000313" key="4">
    <source>
        <dbReference type="Proteomes" id="UP000199065"/>
    </source>
</evidence>
<dbReference type="Proteomes" id="UP000199065">
    <property type="component" value="Unassembled WGS sequence"/>
</dbReference>
<protein>
    <submittedName>
        <fullName evidence="3">Uncharacterized protein</fullName>
    </submittedName>
</protein>
<reference evidence="3 4" key="1">
    <citation type="submission" date="2016-10" db="EMBL/GenBank/DDBJ databases">
        <authorList>
            <person name="de Groot N.N."/>
        </authorList>
    </citation>
    <scope>NUCLEOTIDE SEQUENCE [LARGE SCALE GENOMIC DNA]</scope>
    <source>
        <strain>J11</strain>
        <strain evidence="4">PG 39</strain>
    </source>
</reference>
<accession>A0A1I2RTH6</accession>
<feature type="transmembrane region" description="Helical" evidence="2">
    <location>
        <begin position="74"/>
        <end position="94"/>
    </location>
</feature>
<proteinExistence type="predicted"/>
<keyword evidence="2" id="KW-0812">Transmembrane</keyword>
<dbReference type="RefSeq" id="WP_223845910.1">
    <property type="nucleotide sequence ID" value="NZ_FOPJ01000004.1"/>
</dbReference>
<name>A0A1I2RTH6_9CORY</name>
<organism evidence="3 4">
    <name type="scientific">Corynebacterium spheniscorum</name>
    <dbReference type="NCBI Taxonomy" id="185761"/>
    <lineage>
        <taxon>Bacteria</taxon>
        <taxon>Bacillati</taxon>
        <taxon>Actinomycetota</taxon>
        <taxon>Actinomycetes</taxon>
        <taxon>Mycobacteriales</taxon>
        <taxon>Corynebacteriaceae</taxon>
        <taxon>Corynebacterium</taxon>
    </lineage>
</organism>
<dbReference type="AlphaFoldDB" id="A0A1I2RTH6"/>
<keyword evidence="2" id="KW-1133">Transmembrane helix</keyword>
<dbReference type="EMBL" id="FOPJ01000004">
    <property type="protein sequence ID" value="SFG44005.1"/>
    <property type="molecule type" value="Genomic_DNA"/>
</dbReference>
<keyword evidence="4" id="KW-1185">Reference proteome</keyword>
<gene>
    <name evidence="3" type="ORF">SAMN05660282_00895</name>
</gene>
<sequence>MSSKKKKVRQSGTPAEVGGSAVPEEPISGKAQRYTRQETSAGEKAVGIFWLSLGALVSVLLELVYLGAWLPLPGGISIMFPVSIVIACLFNIVLTRTALLWSRKPIVAAIPTLVWGLGFLALSSSAQITGDLLVWPSLRSVFLFVFGLIGGLVPLLRRQ</sequence>
<feature type="region of interest" description="Disordered" evidence="1">
    <location>
        <begin position="1"/>
        <end position="34"/>
    </location>
</feature>
<dbReference type="STRING" id="185761.SAMN05660282_00895"/>
<feature type="transmembrane region" description="Helical" evidence="2">
    <location>
        <begin position="138"/>
        <end position="156"/>
    </location>
</feature>
<evidence type="ECO:0000256" key="2">
    <source>
        <dbReference type="SAM" id="Phobius"/>
    </source>
</evidence>
<keyword evidence="2" id="KW-0472">Membrane</keyword>
<feature type="transmembrane region" description="Helical" evidence="2">
    <location>
        <begin position="46"/>
        <end position="68"/>
    </location>
</feature>
<evidence type="ECO:0000313" key="3">
    <source>
        <dbReference type="EMBL" id="SFG44005.1"/>
    </source>
</evidence>
<evidence type="ECO:0000256" key="1">
    <source>
        <dbReference type="SAM" id="MobiDB-lite"/>
    </source>
</evidence>